<organism evidence="11 12">
    <name type="scientific">Podospora aff. communis PSN243</name>
    <dbReference type="NCBI Taxonomy" id="3040156"/>
    <lineage>
        <taxon>Eukaryota</taxon>
        <taxon>Fungi</taxon>
        <taxon>Dikarya</taxon>
        <taxon>Ascomycota</taxon>
        <taxon>Pezizomycotina</taxon>
        <taxon>Sordariomycetes</taxon>
        <taxon>Sordariomycetidae</taxon>
        <taxon>Sordariales</taxon>
        <taxon>Podosporaceae</taxon>
        <taxon>Podospora</taxon>
    </lineage>
</organism>
<evidence type="ECO:0000256" key="2">
    <source>
        <dbReference type="ARBA" id="ARBA00004604"/>
    </source>
</evidence>
<feature type="region of interest" description="Disordered" evidence="10">
    <location>
        <begin position="40"/>
        <end position="86"/>
    </location>
</feature>
<dbReference type="EMBL" id="MU865944">
    <property type="protein sequence ID" value="KAK4448176.1"/>
    <property type="molecule type" value="Genomic_DNA"/>
</dbReference>
<dbReference type="Proteomes" id="UP001321760">
    <property type="component" value="Unassembled WGS sequence"/>
</dbReference>
<name>A0AAV9GNE6_9PEZI</name>
<dbReference type="GO" id="GO:0030687">
    <property type="term" value="C:preribosome, large subunit precursor"/>
    <property type="evidence" value="ECO:0007669"/>
    <property type="project" value="TreeGrafter"/>
</dbReference>
<keyword evidence="7" id="KW-0509">mRNA transport</keyword>
<dbReference type="GO" id="GO:0003729">
    <property type="term" value="F:mRNA binding"/>
    <property type="evidence" value="ECO:0007669"/>
    <property type="project" value="InterPro"/>
</dbReference>
<feature type="compositionally biased region" description="Basic residues" evidence="10">
    <location>
        <begin position="190"/>
        <end position="199"/>
    </location>
</feature>
<evidence type="ECO:0000256" key="1">
    <source>
        <dbReference type="ARBA" id="ARBA00001977"/>
    </source>
</evidence>
<reference evidence="11" key="1">
    <citation type="journal article" date="2023" name="Mol. Phylogenet. Evol.">
        <title>Genome-scale phylogeny and comparative genomics of the fungal order Sordariales.</title>
        <authorList>
            <person name="Hensen N."/>
            <person name="Bonometti L."/>
            <person name="Westerberg I."/>
            <person name="Brannstrom I.O."/>
            <person name="Guillou S."/>
            <person name="Cros-Aarteil S."/>
            <person name="Calhoun S."/>
            <person name="Haridas S."/>
            <person name="Kuo A."/>
            <person name="Mondo S."/>
            <person name="Pangilinan J."/>
            <person name="Riley R."/>
            <person name="LaButti K."/>
            <person name="Andreopoulos B."/>
            <person name="Lipzen A."/>
            <person name="Chen C."/>
            <person name="Yan M."/>
            <person name="Daum C."/>
            <person name="Ng V."/>
            <person name="Clum A."/>
            <person name="Steindorff A."/>
            <person name="Ohm R.A."/>
            <person name="Martin F."/>
            <person name="Silar P."/>
            <person name="Natvig D.O."/>
            <person name="Lalanne C."/>
            <person name="Gautier V."/>
            <person name="Ament-Velasquez S.L."/>
            <person name="Kruys A."/>
            <person name="Hutchinson M.I."/>
            <person name="Powell A.J."/>
            <person name="Barry K."/>
            <person name="Miller A.N."/>
            <person name="Grigoriev I.V."/>
            <person name="Debuchy R."/>
            <person name="Gladieux P."/>
            <person name="Hiltunen Thoren M."/>
            <person name="Johannesson H."/>
        </authorList>
    </citation>
    <scope>NUCLEOTIDE SEQUENCE</scope>
    <source>
        <strain evidence="11">PSN243</strain>
    </source>
</reference>
<dbReference type="PANTHER" id="PTHR28028:SF1">
    <property type="entry name" value="60S RIBOSOMAL SUBUNIT ASSEMBLY_EXPORT PROTEIN LOC1"/>
    <property type="match status" value="1"/>
</dbReference>
<comment type="subcellular location">
    <subcellularLocation>
        <location evidence="2">Nucleus</location>
        <location evidence="2">Nucleolus</location>
    </subcellularLocation>
</comment>
<keyword evidence="6" id="KW-0690">Ribosome biogenesis</keyword>
<gene>
    <name evidence="11" type="ORF">QBC34DRAFT_407587</name>
</gene>
<sequence>MLNAQKAAADRQTELQFRNDFSFSGNRSITTMGITRTIKNKHAANGSGIKGSKASKKGPQNDGVIKAKKTGPKTPQPGRGIKGRPNIADILKKRKKRVYTEKELGIPELNKITPVGVTKPKGKKKGKVFVDDRESMTTILALVQAEKEGQIESKMIKARQMEEIREARRAEAEAKEAERKAQFDETKESLRKKRKKKGGKGGEDEDINGFKAALAAEGTKAAKSRKRVSFAPE</sequence>
<evidence type="ECO:0000256" key="9">
    <source>
        <dbReference type="ARBA" id="ARBA00023242"/>
    </source>
</evidence>
<evidence type="ECO:0000256" key="3">
    <source>
        <dbReference type="ARBA" id="ARBA00008132"/>
    </source>
</evidence>
<dbReference type="PANTHER" id="PTHR28028">
    <property type="entry name" value="60S RIBOSOMAL SUBUNIT ASSEMBLY/EXPORT PROTEIN LOC1"/>
    <property type="match status" value="1"/>
</dbReference>
<evidence type="ECO:0000256" key="7">
    <source>
        <dbReference type="ARBA" id="ARBA00022816"/>
    </source>
</evidence>
<evidence type="ECO:0000256" key="5">
    <source>
        <dbReference type="ARBA" id="ARBA00022448"/>
    </source>
</evidence>
<reference evidence="11" key="2">
    <citation type="submission" date="2023-05" db="EMBL/GenBank/DDBJ databases">
        <authorList>
            <consortium name="Lawrence Berkeley National Laboratory"/>
            <person name="Steindorff A."/>
            <person name="Hensen N."/>
            <person name="Bonometti L."/>
            <person name="Westerberg I."/>
            <person name="Brannstrom I.O."/>
            <person name="Guillou S."/>
            <person name="Cros-Aarteil S."/>
            <person name="Calhoun S."/>
            <person name="Haridas S."/>
            <person name="Kuo A."/>
            <person name="Mondo S."/>
            <person name="Pangilinan J."/>
            <person name="Riley R."/>
            <person name="Labutti K."/>
            <person name="Andreopoulos B."/>
            <person name="Lipzen A."/>
            <person name="Chen C."/>
            <person name="Yanf M."/>
            <person name="Daum C."/>
            <person name="Ng V."/>
            <person name="Clum A."/>
            <person name="Ohm R."/>
            <person name="Martin F."/>
            <person name="Silar P."/>
            <person name="Natvig D."/>
            <person name="Lalanne C."/>
            <person name="Gautier V."/>
            <person name="Ament-Velasquez S.L."/>
            <person name="Kruys A."/>
            <person name="Hutchinson M.I."/>
            <person name="Powell A.J."/>
            <person name="Barry K."/>
            <person name="Miller A.N."/>
            <person name="Grigoriev I.V."/>
            <person name="Debuchy R."/>
            <person name="Gladieux P."/>
            <person name="Thoren M.H."/>
            <person name="Johannesson H."/>
        </authorList>
    </citation>
    <scope>NUCLEOTIDE SEQUENCE</scope>
    <source>
        <strain evidence="11">PSN243</strain>
    </source>
</reference>
<evidence type="ECO:0000256" key="8">
    <source>
        <dbReference type="ARBA" id="ARBA00023054"/>
    </source>
</evidence>
<comment type="caution">
    <text evidence="11">The sequence shown here is derived from an EMBL/GenBank/DDBJ whole genome shotgun (WGS) entry which is preliminary data.</text>
</comment>
<comment type="subunit">
    <text evidence="4">Component of the 66S pre-ribosomal particle.</text>
</comment>
<evidence type="ECO:0008006" key="13">
    <source>
        <dbReference type="Google" id="ProtNLM"/>
    </source>
</evidence>
<comment type="similarity">
    <text evidence="3">Belongs to the LOC1 family.</text>
</comment>
<dbReference type="GO" id="GO:0008298">
    <property type="term" value="P:intracellular mRNA localization"/>
    <property type="evidence" value="ECO:0007669"/>
    <property type="project" value="TreeGrafter"/>
</dbReference>
<proteinExistence type="inferred from homology"/>
<dbReference type="AlphaFoldDB" id="A0AAV9GNE6"/>
<evidence type="ECO:0000256" key="4">
    <source>
        <dbReference type="ARBA" id="ARBA00011339"/>
    </source>
</evidence>
<feature type="compositionally biased region" description="Basic and acidic residues" evidence="10">
    <location>
        <begin position="164"/>
        <end position="189"/>
    </location>
</feature>
<evidence type="ECO:0000256" key="6">
    <source>
        <dbReference type="ARBA" id="ARBA00022517"/>
    </source>
</evidence>
<protein>
    <recommendedName>
        <fullName evidence="13">60S ribosomal subunit assembly/export protein LOC1</fullName>
    </recommendedName>
</protein>
<dbReference type="GO" id="GO:0005730">
    <property type="term" value="C:nucleolus"/>
    <property type="evidence" value="ECO:0007669"/>
    <property type="project" value="UniProtKB-SubCell"/>
</dbReference>
<keyword evidence="12" id="KW-1185">Reference proteome</keyword>
<feature type="compositionally biased region" description="Low complexity" evidence="10">
    <location>
        <begin position="43"/>
        <end position="52"/>
    </location>
</feature>
<evidence type="ECO:0000256" key="10">
    <source>
        <dbReference type="SAM" id="MobiDB-lite"/>
    </source>
</evidence>
<keyword evidence="8" id="KW-0175">Coiled coil</keyword>
<comment type="function">
    <text evidence="1">Required for efficient assembly and nuclear export of the 60S ribosomal subunit.</text>
</comment>
<dbReference type="GO" id="GO:0051028">
    <property type="term" value="P:mRNA transport"/>
    <property type="evidence" value="ECO:0007669"/>
    <property type="project" value="UniProtKB-KW"/>
</dbReference>
<keyword evidence="9" id="KW-0539">Nucleus</keyword>
<dbReference type="InterPro" id="IPR037650">
    <property type="entry name" value="Loc1"/>
</dbReference>
<keyword evidence="5" id="KW-0813">Transport</keyword>
<feature type="region of interest" description="Disordered" evidence="10">
    <location>
        <begin position="164"/>
        <end position="209"/>
    </location>
</feature>
<accession>A0AAV9GNE6</accession>
<dbReference type="GO" id="GO:0042273">
    <property type="term" value="P:ribosomal large subunit biogenesis"/>
    <property type="evidence" value="ECO:0007669"/>
    <property type="project" value="InterPro"/>
</dbReference>
<evidence type="ECO:0000313" key="11">
    <source>
        <dbReference type="EMBL" id="KAK4448176.1"/>
    </source>
</evidence>
<evidence type="ECO:0000313" key="12">
    <source>
        <dbReference type="Proteomes" id="UP001321760"/>
    </source>
</evidence>